<sequence>MFYGYFFNRLQREQRFRGFTIITAYFSKYSDLEAVAAFKDGIQIPNPRGLLISARLARTVRGGVIYLYDGPLKVLPP</sequence>
<dbReference type="AlphaFoldDB" id="A0A8T1TT03"/>
<dbReference type="EMBL" id="JAENGZ010001405">
    <property type="protein sequence ID" value="KAG6948282.1"/>
    <property type="molecule type" value="Genomic_DNA"/>
</dbReference>
<name>A0A8T1TT03_9STRA</name>
<dbReference type="OrthoDB" id="19861at2759"/>
<dbReference type="Proteomes" id="UP000688947">
    <property type="component" value="Unassembled WGS sequence"/>
</dbReference>
<proteinExistence type="predicted"/>
<comment type="caution">
    <text evidence="1">The sequence shown here is derived from an EMBL/GenBank/DDBJ whole genome shotgun (WGS) entry which is preliminary data.</text>
</comment>
<gene>
    <name evidence="1" type="ORF">JG687_00015574</name>
</gene>
<accession>A0A8T1TT03</accession>
<reference evidence="1" key="1">
    <citation type="submission" date="2021-01" db="EMBL/GenBank/DDBJ databases">
        <title>Phytophthora aleatoria, a newly-described species from Pinus radiata is distinct from Phytophthora cactorum isolates based on comparative genomics.</title>
        <authorList>
            <person name="Mcdougal R."/>
            <person name="Panda P."/>
            <person name="Williams N."/>
            <person name="Studholme D.J."/>
        </authorList>
    </citation>
    <scope>NUCLEOTIDE SEQUENCE</scope>
    <source>
        <strain evidence="1">NZFS 3830</strain>
    </source>
</reference>
<protein>
    <submittedName>
        <fullName evidence="1">Uncharacterized protein</fullName>
    </submittedName>
</protein>
<evidence type="ECO:0000313" key="2">
    <source>
        <dbReference type="Proteomes" id="UP000688947"/>
    </source>
</evidence>
<evidence type="ECO:0000313" key="1">
    <source>
        <dbReference type="EMBL" id="KAG6948282.1"/>
    </source>
</evidence>
<organism evidence="1 2">
    <name type="scientific">Phytophthora cactorum</name>
    <dbReference type="NCBI Taxonomy" id="29920"/>
    <lineage>
        <taxon>Eukaryota</taxon>
        <taxon>Sar</taxon>
        <taxon>Stramenopiles</taxon>
        <taxon>Oomycota</taxon>
        <taxon>Peronosporomycetes</taxon>
        <taxon>Peronosporales</taxon>
        <taxon>Peronosporaceae</taxon>
        <taxon>Phytophthora</taxon>
    </lineage>
</organism>